<dbReference type="AlphaFoldDB" id="A0A9D4EZH5"/>
<reference evidence="2" key="1">
    <citation type="journal article" date="2019" name="bioRxiv">
        <title>The Genome of the Zebra Mussel, Dreissena polymorpha: A Resource for Invasive Species Research.</title>
        <authorList>
            <person name="McCartney M.A."/>
            <person name="Auch B."/>
            <person name="Kono T."/>
            <person name="Mallez S."/>
            <person name="Zhang Y."/>
            <person name="Obille A."/>
            <person name="Becker A."/>
            <person name="Abrahante J.E."/>
            <person name="Garbe J."/>
            <person name="Badalamenti J.P."/>
            <person name="Herman A."/>
            <person name="Mangelson H."/>
            <person name="Liachko I."/>
            <person name="Sullivan S."/>
            <person name="Sone E.D."/>
            <person name="Koren S."/>
            <person name="Silverstein K.A.T."/>
            <person name="Beckman K.B."/>
            <person name="Gohl D.M."/>
        </authorList>
    </citation>
    <scope>NUCLEOTIDE SEQUENCE</scope>
    <source>
        <strain evidence="2">Duluth1</strain>
        <tissue evidence="2">Whole animal</tissue>
    </source>
</reference>
<protein>
    <submittedName>
        <fullName evidence="2">Uncharacterized protein</fullName>
    </submittedName>
</protein>
<feature type="compositionally biased region" description="Polar residues" evidence="1">
    <location>
        <begin position="10"/>
        <end position="19"/>
    </location>
</feature>
<comment type="caution">
    <text evidence="2">The sequence shown here is derived from an EMBL/GenBank/DDBJ whole genome shotgun (WGS) entry which is preliminary data.</text>
</comment>
<gene>
    <name evidence="2" type="ORF">DPMN_167256</name>
</gene>
<dbReference type="Proteomes" id="UP000828390">
    <property type="component" value="Unassembled WGS sequence"/>
</dbReference>
<evidence type="ECO:0000313" key="3">
    <source>
        <dbReference type="Proteomes" id="UP000828390"/>
    </source>
</evidence>
<sequence>MLTRRERRNLSNNNTIQSQQRKHLGERMMSERSKGNYAVIRYDKLIINDTVYKYSDSTQSIISVGKRRSGFRPRAFPRDLPNDEPTNNINSEHGMDTNHVVDDVETRRVTPNRNRPIAHNTDLGADDIFSDDSVMD</sequence>
<keyword evidence="3" id="KW-1185">Reference proteome</keyword>
<feature type="region of interest" description="Disordered" evidence="1">
    <location>
        <begin position="71"/>
        <end position="136"/>
    </location>
</feature>
<feature type="compositionally biased region" description="Acidic residues" evidence="1">
    <location>
        <begin position="124"/>
        <end position="136"/>
    </location>
</feature>
<feature type="region of interest" description="Disordered" evidence="1">
    <location>
        <begin position="1"/>
        <end position="30"/>
    </location>
</feature>
<dbReference type="EMBL" id="JAIWYP010000008">
    <property type="protein sequence ID" value="KAH3789087.1"/>
    <property type="molecule type" value="Genomic_DNA"/>
</dbReference>
<reference evidence="2" key="2">
    <citation type="submission" date="2020-11" db="EMBL/GenBank/DDBJ databases">
        <authorList>
            <person name="McCartney M.A."/>
            <person name="Auch B."/>
            <person name="Kono T."/>
            <person name="Mallez S."/>
            <person name="Becker A."/>
            <person name="Gohl D.M."/>
            <person name="Silverstein K.A.T."/>
            <person name="Koren S."/>
            <person name="Bechman K.B."/>
            <person name="Herman A."/>
            <person name="Abrahante J.E."/>
            <person name="Garbe J."/>
        </authorList>
    </citation>
    <scope>NUCLEOTIDE SEQUENCE</scope>
    <source>
        <strain evidence="2">Duluth1</strain>
        <tissue evidence="2">Whole animal</tissue>
    </source>
</reference>
<feature type="compositionally biased region" description="Basic and acidic residues" evidence="1">
    <location>
        <begin position="93"/>
        <end position="108"/>
    </location>
</feature>
<evidence type="ECO:0000313" key="2">
    <source>
        <dbReference type="EMBL" id="KAH3789087.1"/>
    </source>
</evidence>
<proteinExistence type="predicted"/>
<organism evidence="2 3">
    <name type="scientific">Dreissena polymorpha</name>
    <name type="common">Zebra mussel</name>
    <name type="synonym">Mytilus polymorpha</name>
    <dbReference type="NCBI Taxonomy" id="45954"/>
    <lineage>
        <taxon>Eukaryota</taxon>
        <taxon>Metazoa</taxon>
        <taxon>Spiralia</taxon>
        <taxon>Lophotrochozoa</taxon>
        <taxon>Mollusca</taxon>
        <taxon>Bivalvia</taxon>
        <taxon>Autobranchia</taxon>
        <taxon>Heteroconchia</taxon>
        <taxon>Euheterodonta</taxon>
        <taxon>Imparidentia</taxon>
        <taxon>Neoheterodontei</taxon>
        <taxon>Myida</taxon>
        <taxon>Dreissenoidea</taxon>
        <taxon>Dreissenidae</taxon>
        <taxon>Dreissena</taxon>
    </lineage>
</organism>
<evidence type="ECO:0000256" key="1">
    <source>
        <dbReference type="SAM" id="MobiDB-lite"/>
    </source>
</evidence>
<name>A0A9D4EZH5_DREPO</name>
<accession>A0A9D4EZH5</accession>